<sequence>MESSTAIMTPMMAEESDDPNAVSEIDENSQIRNLSKDTEASTIPMAPPQTVLSLPLCPQASFRDPPSHMEVPSARRYPQKIISTLDQLEPQHSSSIWRIHIYIGCHGTANRNVSRGMIG</sequence>
<gene>
    <name evidence="2" type="ORF">RAG0_11650</name>
</gene>
<evidence type="ECO:0000256" key="1">
    <source>
        <dbReference type="SAM" id="MobiDB-lite"/>
    </source>
</evidence>
<dbReference type="AlphaFoldDB" id="A0A1E1L522"/>
<evidence type="ECO:0000313" key="2">
    <source>
        <dbReference type="EMBL" id="CZT05666.1"/>
    </source>
</evidence>
<proteinExistence type="predicted"/>
<feature type="region of interest" description="Disordered" evidence="1">
    <location>
        <begin position="1"/>
        <end position="21"/>
    </location>
</feature>
<reference evidence="3" key="1">
    <citation type="submission" date="2016-03" db="EMBL/GenBank/DDBJ databases">
        <authorList>
            <person name="Guldener U."/>
        </authorList>
    </citation>
    <scope>NUCLEOTIDE SEQUENCE [LARGE SCALE GENOMIC DNA]</scope>
    <source>
        <strain evidence="3">04CH-RAC-A.6.1</strain>
    </source>
</reference>
<dbReference type="EMBL" id="FJUX01000078">
    <property type="protein sequence ID" value="CZT05666.1"/>
    <property type="molecule type" value="Genomic_DNA"/>
</dbReference>
<dbReference type="Proteomes" id="UP000178912">
    <property type="component" value="Unassembled WGS sequence"/>
</dbReference>
<protein>
    <submittedName>
        <fullName evidence="2">Uncharacterized protein</fullName>
    </submittedName>
</protein>
<keyword evidence="3" id="KW-1185">Reference proteome</keyword>
<evidence type="ECO:0000313" key="3">
    <source>
        <dbReference type="Proteomes" id="UP000178912"/>
    </source>
</evidence>
<accession>A0A1E1L522</accession>
<organism evidence="2 3">
    <name type="scientific">Rhynchosporium agropyri</name>
    <dbReference type="NCBI Taxonomy" id="914238"/>
    <lineage>
        <taxon>Eukaryota</taxon>
        <taxon>Fungi</taxon>
        <taxon>Dikarya</taxon>
        <taxon>Ascomycota</taxon>
        <taxon>Pezizomycotina</taxon>
        <taxon>Leotiomycetes</taxon>
        <taxon>Helotiales</taxon>
        <taxon>Ploettnerulaceae</taxon>
        <taxon>Rhynchosporium</taxon>
    </lineage>
</organism>
<name>A0A1E1L522_9HELO</name>